<keyword evidence="4 16" id="KW-0732">Signal</keyword>
<evidence type="ECO:0000256" key="12">
    <source>
        <dbReference type="ARBA" id="ARBA00037312"/>
    </source>
</evidence>
<evidence type="ECO:0000256" key="13">
    <source>
        <dbReference type="ARBA" id="ARBA00038933"/>
    </source>
</evidence>
<dbReference type="Proteomes" id="UP000559256">
    <property type="component" value="Unassembled WGS sequence"/>
</dbReference>
<evidence type="ECO:0000256" key="7">
    <source>
        <dbReference type="ARBA" id="ARBA00023180"/>
    </source>
</evidence>
<comment type="catalytic activity">
    <reaction evidence="14">
        <text>[(1-&gt;4)-alpha-D-galacturonosyl](n) + H2O = alpha-D-galacturonate + [(1-&gt;4)-alpha-D-galacturonosyl](n-1)</text>
        <dbReference type="Rhea" id="RHEA:14117"/>
        <dbReference type="Rhea" id="RHEA-COMP:14570"/>
        <dbReference type="Rhea" id="RHEA-COMP:14572"/>
        <dbReference type="ChEBI" id="CHEBI:15377"/>
        <dbReference type="ChEBI" id="CHEBI:58658"/>
        <dbReference type="ChEBI" id="CHEBI:140523"/>
        <dbReference type="EC" id="3.2.1.67"/>
    </reaction>
</comment>
<dbReference type="PANTHER" id="PTHR31736:SF12">
    <property type="entry name" value="EXO-POLYGALACTURONASE, PUTATIVE-RELATED"/>
    <property type="match status" value="1"/>
</dbReference>
<evidence type="ECO:0000256" key="8">
    <source>
        <dbReference type="ARBA" id="ARBA00023277"/>
    </source>
</evidence>
<feature type="signal peptide" evidence="16">
    <location>
        <begin position="1"/>
        <end position="31"/>
    </location>
</feature>
<dbReference type="GO" id="GO:0047911">
    <property type="term" value="F:galacturan 1,4-alpha-galacturonidase activity"/>
    <property type="evidence" value="ECO:0007669"/>
    <property type="project" value="UniProtKB-EC"/>
</dbReference>
<evidence type="ECO:0000256" key="6">
    <source>
        <dbReference type="ARBA" id="ARBA00023157"/>
    </source>
</evidence>
<evidence type="ECO:0000256" key="3">
    <source>
        <dbReference type="ARBA" id="ARBA00022525"/>
    </source>
</evidence>
<comment type="caution">
    <text evidence="17">The sequence shown here is derived from an EMBL/GenBank/DDBJ whole genome shotgun (WGS) entry which is preliminary data.</text>
</comment>
<dbReference type="GO" id="GO:0071555">
    <property type="term" value="P:cell wall organization"/>
    <property type="evidence" value="ECO:0007669"/>
    <property type="project" value="UniProtKB-KW"/>
</dbReference>
<keyword evidence="7" id="KW-0325">Glycoprotein</keyword>
<dbReference type="Pfam" id="PF00295">
    <property type="entry name" value="Glyco_hydro_28"/>
    <property type="match status" value="1"/>
</dbReference>
<evidence type="ECO:0000256" key="4">
    <source>
        <dbReference type="ARBA" id="ARBA00022729"/>
    </source>
</evidence>
<keyword evidence="18" id="KW-1185">Reference proteome</keyword>
<dbReference type="GO" id="GO:0005576">
    <property type="term" value="C:extracellular region"/>
    <property type="evidence" value="ECO:0007669"/>
    <property type="project" value="UniProtKB-SubCell"/>
</dbReference>
<keyword evidence="10" id="KW-0961">Cell wall biogenesis/degradation</keyword>
<dbReference type="EC" id="3.2.1.67" evidence="13"/>
<dbReference type="GO" id="GO:0004650">
    <property type="term" value="F:polygalacturonase activity"/>
    <property type="evidence" value="ECO:0007669"/>
    <property type="project" value="InterPro"/>
</dbReference>
<dbReference type="OrthoDB" id="187139at2759"/>
<protein>
    <recommendedName>
        <fullName evidence="13">galacturonan 1,4-alpha-galacturonidase</fullName>
        <ecNumber evidence="13">3.2.1.67</ecNumber>
    </recommendedName>
</protein>
<reference evidence="17 18" key="1">
    <citation type="journal article" date="2020" name="ISME J.">
        <title>Uncovering the hidden diversity of litter-decomposition mechanisms in mushroom-forming fungi.</title>
        <authorList>
            <person name="Floudas D."/>
            <person name="Bentzer J."/>
            <person name="Ahren D."/>
            <person name="Johansson T."/>
            <person name="Persson P."/>
            <person name="Tunlid A."/>
        </authorList>
    </citation>
    <scope>NUCLEOTIDE SEQUENCE [LARGE SCALE GENOMIC DNA]</scope>
    <source>
        <strain evidence="17 18">CBS 291.85</strain>
    </source>
</reference>
<evidence type="ECO:0000313" key="18">
    <source>
        <dbReference type="Proteomes" id="UP000559256"/>
    </source>
</evidence>
<accession>A0A8H5LL36</accession>
<dbReference type="GO" id="GO:0000272">
    <property type="term" value="P:polysaccharide catabolic process"/>
    <property type="evidence" value="ECO:0007669"/>
    <property type="project" value="UniProtKB-KW"/>
</dbReference>
<gene>
    <name evidence="17" type="ORF">D9758_006142</name>
</gene>
<sequence>MVLASSQFLLHLLRGVGILGLFMLLLPRVLATAGSDCVVSPLGNGMDDTDQVEAAINQCGHFGTTTFQPGTYNITRKMTWELQSAKVDLHGFLSFIPDVEFWLDLENTYRVVFIQSQASWFVITGSDFEIDAHNTGGVQGNGQVWWDFFTNRTREDGDGRPIAFTLNNVTNGIVRNFRVESQPFWCNTVSHSSNVVYDGMYCNASNTNPEFFGENIVPNTDGINTYVSDNVTLLNWDITCGDDCLAIKGNSTNLFVRNVTCHGGNGIAFGSLGQYANLSDIVENVHMEDLKLVRIDSDIQPNMKNAVYFKTWSGTVNGEPPTGGGGRVHNVTVQDVVYDQVDRPLLLTQRNGAHSNDLPSKLMFSNLTFVNWSGTFKSTTVVDLECSPAVGCDNVSFDNFTFTSLSGDDLKFVCKNVENLSGLNGTSSRGFYGSTFIQDTTLNSIARDLPGFTEIAGGRHVPLVGN</sequence>
<proteinExistence type="inferred from homology"/>
<evidence type="ECO:0000313" key="17">
    <source>
        <dbReference type="EMBL" id="KAF5361505.1"/>
    </source>
</evidence>
<dbReference type="PANTHER" id="PTHR31736">
    <property type="match status" value="1"/>
</dbReference>
<evidence type="ECO:0000256" key="2">
    <source>
        <dbReference type="ARBA" id="ARBA00008834"/>
    </source>
</evidence>
<dbReference type="InterPro" id="IPR000743">
    <property type="entry name" value="Glyco_hydro_28"/>
</dbReference>
<evidence type="ECO:0000256" key="10">
    <source>
        <dbReference type="ARBA" id="ARBA00023316"/>
    </source>
</evidence>
<comment type="similarity">
    <text evidence="2 15">Belongs to the glycosyl hydrolase 28 family.</text>
</comment>
<evidence type="ECO:0000256" key="15">
    <source>
        <dbReference type="RuleBase" id="RU361169"/>
    </source>
</evidence>
<feature type="chain" id="PRO_5034517540" description="galacturonan 1,4-alpha-galacturonidase" evidence="16">
    <location>
        <begin position="32"/>
        <end position="466"/>
    </location>
</feature>
<comment type="function">
    <text evidence="12">Specific in hydrolyzing the terminal glycosidic bond of polygalacturonic acid and oligogalacturonates.</text>
</comment>
<evidence type="ECO:0000256" key="16">
    <source>
        <dbReference type="SAM" id="SignalP"/>
    </source>
</evidence>
<keyword evidence="3" id="KW-0964">Secreted</keyword>
<keyword evidence="6" id="KW-1015">Disulfide bond</keyword>
<evidence type="ECO:0000256" key="9">
    <source>
        <dbReference type="ARBA" id="ARBA00023295"/>
    </source>
</evidence>
<name>A0A8H5LL36_9AGAR</name>
<keyword evidence="9 15" id="KW-0326">Glycosidase</keyword>
<keyword evidence="8" id="KW-0119">Carbohydrate metabolism</keyword>
<dbReference type="InterPro" id="IPR011050">
    <property type="entry name" value="Pectin_lyase_fold/virulence"/>
</dbReference>
<organism evidence="17 18">
    <name type="scientific">Tetrapyrgos nigripes</name>
    <dbReference type="NCBI Taxonomy" id="182062"/>
    <lineage>
        <taxon>Eukaryota</taxon>
        <taxon>Fungi</taxon>
        <taxon>Dikarya</taxon>
        <taxon>Basidiomycota</taxon>
        <taxon>Agaricomycotina</taxon>
        <taxon>Agaricomycetes</taxon>
        <taxon>Agaricomycetidae</taxon>
        <taxon>Agaricales</taxon>
        <taxon>Marasmiineae</taxon>
        <taxon>Marasmiaceae</taxon>
        <taxon>Tetrapyrgos</taxon>
    </lineage>
</organism>
<dbReference type="InterPro" id="IPR012334">
    <property type="entry name" value="Pectin_lyas_fold"/>
</dbReference>
<dbReference type="EMBL" id="JAACJM010000040">
    <property type="protein sequence ID" value="KAF5361505.1"/>
    <property type="molecule type" value="Genomic_DNA"/>
</dbReference>
<evidence type="ECO:0000256" key="11">
    <source>
        <dbReference type="ARBA" id="ARBA00023326"/>
    </source>
</evidence>
<evidence type="ECO:0000256" key="5">
    <source>
        <dbReference type="ARBA" id="ARBA00022801"/>
    </source>
</evidence>
<comment type="subcellular location">
    <subcellularLocation>
        <location evidence="1">Secreted</location>
    </subcellularLocation>
</comment>
<evidence type="ECO:0000256" key="14">
    <source>
        <dbReference type="ARBA" id="ARBA00048766"/>
    </source>
</evidence>
<evidence type="ECO:0000256" key="1">
    <source>
        <dbReference type="ARBA" id="ARBA00004613"/>
    </source>
</evidence>
<dbReference type="SUPFAM" id="SSF51126">
    <property type="entry name" value="Pectin lyase-like"/>
    <property type="match status" value="1"/>
</dbReference>
<keyword evidence="11" id="KW-0624">Polysaccharide degradation</keyword>
<dbReference type="AlphaFoldDB" id="A0A8H5LL36"/>
<dbReference type="Gene3D" id="2.160.20.10">
    <property type="entry name" value="Single-stranded right-handed beta-helix, Pectin lyase-like"/>
    <property type="match status" value="1"/>
</dbReference>
<keyword evidence="5 15" id="KW-0378">Hydrolase</keyword>